<sequence>MDNLWVTSGDDLVTWVADLTAVRDDAPALLGWLRTILAAGEREAVYEVLEAPLAGFRVERDGPFAEHLGRRFDRDGVVDLGHFATSGTRVVDGRRLRVTATLAYVEGGVVVDRPVENLGALLRRLHPTLLDEGAGHMVDCPPIDVRGTEVDVRGTGGRSRRRTEVRFALRSDLWYPYVVGLLAPTSDAERRHDNRPLALRHTPRLNAFLGAARSATLALGGRWELEEQARLAFPGAVTEHGIDLDGDPPALL</sequence>
<dbReference type="KEGG" id="cfl:Cfla_0412"/>
<dbReference type="AlphaFoldDB" id="D5UHQ5"/>
<dbReference type="EMBL" id="CP001964">
    <property type="protein sequence ID" value="ADG73329.1"/>
    <property type="molecule type" value="Genomic_DNA"/>
</dbReference>
<gene>
    <name evidence="1" type="ordered locus">Cfla_0412</name>
</gene>
<dbReference type="OrthoDB" id="9429388at2"/>
<name>D5UHQ5_CELFN</name>
<dbReference type="RefSeq" id="WP_013115663.1">
    <property type="nucleotide sequence ID" value="NC_014151.1"/>
</dbReference>
<accession>D5UHQ5</accession>
<evidence type="ECO:0000313" key="1">
    <source>
        <dbReference type="EMBL" id="ADG73329.1"/>
    </source>
</evidence>
<evidence type="ECO:0000313" key="2">
    <source>
        <dbReference type="Proteomes" id="UP000000849"/>
    </source>
</evidence>
<reference evidence="1 2" key="1">
    <citation type="journal article" date="2010" name="Stand. Genomic Sci.">
        <title>Complete genome sequence of Cellulomonas flavigena type strain (134).</title>
        <authorList>
            <person name="Abt B."/>
            <person name="Foster B."/>
            <person name="Lapidus A."/>
            <person name="Clum A."/>
            <person name="Sun H."/>
            <person name="Pukall R."/>
            <person name="Lucas S."/>
            <person name="Glavina Del Rio T."/>
            <person name="Nolan M."/>
            <person name="Tice H."/>
            <person name="Cheng J.F."/>
            <person name="Pitluck S."/>
            <person name="Liolios K."/>
            <person name="Ivanova N."/>
            <person name="Mavromatis K."/>
            <person name="Ovchinnikova G."/>
            <person name="Pati A."/>
            <person name="Goodwin L."/>
            <person name="Chen A."/>
            <person name="Palaniappan K."/>
            <person name="Land M."/>
            <person name="Hauser L."/>
            <person name="Chang Y.J."/>
            <person name="Jeffries C.D."/>
            <person name="Rohde M."/>
            <person name="Goker M."/>
            <person name="Woyke T."/>
            <person name="Bristow J."/>
            <person name="Eisen J.A."/>
            <person name="Markowitz V."/>
            <person name="Hugenholtz P."/>
            <person name="Kyrpides N.C."/>
            <person name="Klenk H.P."/>
        </authorList>
    </citation>
    <scope>NUCLEOTIDE SEQUENCE [LARGE SCALE GENOMIC DNA]</scope>
    <source>
        <strain evidence="2">ATCC 482 / DSM 20109 / BCRC 11376 / JCM 18109 / NBRC 3775 / NCIMB 8073 / NRS 134</strain>
    </source>
</reference>
<dbReference type="HOGENOM" id="CLU_1101343_0_0_11"/>
<organism evidence="1 2">
    <name type="scientific">Cellulomonas flavigena (strain ATCC 482 / DSM 20109 / BCRC 11376 / JCM 18109 / NBRC 3775 / NCIMB 8073 / NRS 134)</name>
    <dbReference type="NCBI Taxonomy" id="446466"/>
    <lineage>
        <taxon>Bacteria</taxon>
        <taxon>Bacillati</taxon>
        <taxon>Actinomycetota</taxon>
        <taxon>Actinomycetes</taxon>
        <taxon>Micrococcales</taxon>
        <taxon>Cellulomonadaceae</taxon>
        <taxon>Cellulomonas</taxon>
    </lineage>
</organism>
<dbReference type="STRING" id="446466.Cfla_0412"/>
<proteinExistence type="predicted"/>
<dbReference type="Proteomes" id="UP000000849">
    <property type="component" value="Chromosome"/>
</dbReference>
<protein>
    <submittedName>
        <fullName evidence="1">Uncharacterized protein</fullName>
    </submittedName>
</protein>
<keyword evidence="2" id="KW-1185">Reference proteome</keyword>